<dbReference type="InterPro" id="IPR018650">
    <property type="entry name" value="STSV1_Orf64"/>
</dbReference>
<feature type="transmembrane region" description="Helical" evidence="1">
    <location>
        <begin position="335"/>
        <end position="358"/>
    </location>
</feature>
<feature type="transmembrane region" description="Helical" evidence="1">
    <location>
        <begin position="182"/>
        <end position="209"/>
    </location>
</feature>
<evidence type="ECO:0000256" key="1">
    <source>
        <dbReference type="SAM" id="Phobius"/>
    </source>
</evidence>
<reference evidence="2 3" key="1">
    <citation type="journal article" date="2016" name="Nat. Commun.">
        <title>Thousands of microbial genomes shed light on interconnected biogeochemical processes in an aquifer system.</title>
        <authorList>
            <person name="Anantharaman K."/>
            <person name="Brown C.T."/>
            <person name="Hug L.A."/>
            <person name="Sharon I."/>
            <person name="Castelle C.J."/>
            <person name="Probst A.J."/>
            <person name="Thomas B.C."/>
            <person name="Singh A."/>
            <person name="Wilkins M.J."/>
            <person name="Karaoz U."/>
            <person name="Brodie E.L."/>
            <person name="Williams K.H."/>
            <person name="Hubbard S.S."/>
            <person name="Banfield J.F."/>
        </authorList>
    </citation>
    <scope>NUCLEOTIDE SEQUENCE [LARGE SCALE GENOMIC DNA]</scope>
</reference>
<gene>
    <name evidence="2" type="ORF">A3B50_03890</name>
</gene>
<keyword evidence="1" id="KW-0812">Transmembrane</keyword>
<organism evidence="2 3">
    <name type="scientific">Candidatus Roizmanbacteria bacterium RIFCSPLOWO2_01_FULL_40_42</name>
    <dbReference type="NCBI Taxonomy" id="1802066"/>
    <lineage>
        <taxon>Bacteria</taxon>
        <taxon>Candidatus Roizmaniibacteriota</taxon>
    </lineage>
</organism>
<feature type="transmembrane region" description="Helical" evidence="1">
    <location>
        <begin position="154"/>
        <end position="175"/>
    </location>
</feature>
<accession>A0A1F7J2Q4</accession>
<feature type="transmembrane region" description="Helical" evidence="1">
    <location>
        <begin position="79"/>
        <end position="96"/>
    </location>
</feature>
<keyword evidence="1" id="KW-1133">Transmembrane helix</keyword>
<protein>
    <recommendedName>
        <fullName evidence="4">DUF2079 domain-containing protein</fullName>
    </recommendedName>
</protein>
<evidence type="ECO:0008006" key="4">
    <source>
        <dbReference type="Google" id="ProtNLM"/>
    </source>
</evidence>
<dbReference type="AlphaFoldDB" id="A0A1F7J2Q4"/>
<name>A0A1F7J2Q4_9BACT</name>
<proteinExistence type="predicted"/>
<keyword evidence="1" id="KW-0472">Membrane</keyword>
<feature type="transmembrane region" description="Helical" evidence="1">
    <location>
        <begin position="229"/>
        <end position="250"/>
    </location>
</feature>
<feature type="transmembrane region" description="Helical" evidence="1">
    <location>
        <begin position="103"/>
        <end position="126"/>
    </location>
</feature>
<sequence length="501" mass="58757">MIFLKKYWIKLTLTLLILCYSIYFSWFTVLRYQTLYASYFDLGIMHQTVFNTYKALQTGDYSRFLEFTDPLGSSQIKRMAFHNDIILALLAPFYFFSSTPATLLVIQTLVVAFGAWAVFLISQTVFEKLKYKDVLSLTFGFSYLMNPVLQRANIYDFHAVTLATTLLLFMFYFWLKKRYYLSFLFLILSLMTKEQVSLTTAFFGLYVLYSSSLSRSSSRFHSNDKVFSLTVLITSVVWFIGSIFVVIPYFRGGHHFALARYSDFGDTPSNVLLGFFKNPLTIIQRVFHPDTYRYLLFLLGPVGFLSLLSLPVFLIATPEFAINLLSKNWNMRNVIYQYTAVIQPFIFISAIYGAKAVIDYAKKRHNLKFIEKYIAIYILLATLIFAVWKGPLPFSFEKNIHPFVYPQEERVIVREWAAKLKNDNVSVTTTGQLSPFFTNRRYFYNFSPDYHLADYVVLRLNEIYNYPEKKILIPVYEQLVRDPNYMPVYQVENFEVYKKIK</sequence>
<evidence type="ECO:0000313" key="3">
    <source>
        <dbReference type="Proteomes" id="UP000178558"/>
    </source>
</evidence>
<feature type="transmembrane region" description="Helical" evidence="1">
    <location>
        <begin position="7"/>
        <end position="26"/>
    </location>
</feature>
<dbReference type="EMBL" id="MGAQ01000024">
    <property type="protein sequence ID" value="OGK49897.1"/>
    <property type="molecule type" value="Genomic_DNA"/>
</dbReference>
<feature type="transmembrane region" description="Helical" evidence="1">
    <location>
        <begin position="370"/>
        <end position="388"/>
    </location>
</feature>
<dbReference type="Pfam" id="PF09852">
    <property type="entry name" value="DUF2079"/>
    <property type="match status" value="1"/>
</dbReference>
<dbReference type="Proteomes" id="UP000178558">
    <property type="component" value="Unassembled WGS sequence"/>
</dbReference>
<feature type="transmembrane region" description="Helical" evidence="1">
    <location>
        <begin position="294"/>
        <end position="315"/>
    </location>
</feature>
<evidence type="ECO:0000313" key="2">
    <source>
        <dbReference type="EMBL" id="OGK49897.1"/>
    </source>
</evidence>
<comment type="caution">
    <text evidence="2">The sequence shown here is derived from an EMBL/GenBank/DDBJ whole genome shotgun (WGS) entry which is preliminary data.</text>
</comment>